<dbReference type="OrthoDB" id="6392at2"/>
<evidence type="ECO:0000313" key="4">
    <source>
        <dbReference type="EMBL" id="KRL12965.1"/>
    </source>
</evidence>
<comment type="function">
    <text evidence="2 3">Might take part in the signal recognition particle (SRP) pathway. This is inferred from the conservation of its genetic proximity to ftsY/ffh. May be a regulatory protein.</text>
</comment>
<dbReference type="InterPro" id="IPR013324">
    <property type="entry name" value="RNA_pol_sigma_r3/r4-like"/>
</dbReference>
<comment type="caution">
    <text evidence="4">The sequence shown here is derived from an EMBL/GenBank/DDBJ whole genome shotgun (WGS) entry which is preliminary data.</text>
</comment>
<proteinExistence type="inferred from homology"/>
<organism evidence="4 5">
    <name type="scientific">Schleiferilactobacillus perolens DSM 12744</name>
    <dbReference type="NCBI Taxonomy" id="1423792"/>
    <lineage>
        <taxon>Bacteria</taxon>
        <taxon>Bacillati</taxon>
        <taxon>Bacillota</taxon>
        <taxon>Bacilli</taxon>
        <taxon>Lactobacillales</taxon>
        <taxon>Lactobacillaceae</taxon>
        <taxon>Schleiferilactobacillus</taxon>
    </lineage>
</organism>
<dbReference type="InterPro" id="IPR036388">
    <property type="entry name" value="WH-like_DNA-bd_sf"/>
</dbReference>
<dbReference type="AlphaFoldDB" id="A0A0R1N583"/>
<comment type="similarity">
    <text evidence="1 3">Belongs to the UPF0122 family.</text>
</comment>
<evidence type="ECO:0000256" key="3">
    <source>
        <dbReference type="HAMAP-Rule" id="MF_00245"/>
    </source>
</evidence>
<dbReference type="PANTHER" id="PTHR40083">
    <property type="entry name" value="UPF0122 PROTEIN CBO2450/CLC_2298"/>
    <property type="match status" value="1"/>
</dbReference>
<dbReference type="NCBIfam" id="NF001070">
    <property type="entry name" value="PRK00118.1-6"/>
    <property type="match status" value="1"/>
</dbReference>
<protein>
    <recommendedName>
        <fullName evidence="3">UPF0122 protein FD09_GL002505</fullName>
    </recommendedName>
</protein>
<dbReference type="HAMAP" id="MF_00245">
    <property type="entry name" value="UPF0122"/>
    <property type="match status" value="1"/>
</dbReference>
<dbReference type="PANTHER" id="PTHR40083:SF1">
    <property type="entry name" value="UPF0122 PROTEIN YLXM"/>
    <property type="match status" value="1"/>
</dbReference>
<dbReference type="InterPro" id="IPR007394">
    <property type="entry name" value="UPF0122"/>
</dbReference>
<dbReference type="EMBL" id="AZEC01000005">
    <property type="protein sequence ID" value="KRL12965.1"/>
    <property type="molecule type" value="Genomic_DNA"/>
</dbReference>
<keyword evidence="5" id="KW-1185">Reference proteome</keyword>
<dbReference type="Gene3D" id="1.10.10.10">
    <property type="entry name" value="Winged helix-like DNA-binding domain superfamily/Winged helix DNA-binding domain"/>
    <property type="match status" value="1"/>
</dbReference>
<dbReference type="NCBIfam" id="NF045758">
    <property type="entry name" value="YlxM"/>
    <property type="match status" value="1"/>
</dbReference>
<dbReference type="PATRIC" id="fig|1423792.3.peg.2553"/>
<dbReference type="Proteomes" id="UP000051330">
    <property type="component" value="Unassembled WGS sequence"/>
</dbReference>
<name>A0A0R1N583_9LACO</name>
<dbReference type="SUPFAM" id="SSF88659">
    <property type="entry name" value="Sigma3 and sigma4 domains of RNA polymerase sigma factors"/>
    <property type="match status" value="1"/>
</dbReference>
<accession>A0A0R1N583</accession>
<gene>
    <name evidence="4" type="ORF">FD09_GL002505</name>
</gene>
<dbReference type="Pfam" id="PF04297">
    <property type="entry name" value="UPF0122"/>
    <property type="match status" value="1"/>
</dbReference>
<evidence type="ECO:0000256" key="1">
    <source>
        <dbReference type="ARBA" id="ARBA00008720"/>
    </source>
</evidence>
<dbReference type="RefSeq" id="WP_057819858.1">
    <property type="nucleotide sequence ID" value="NZ_AZEC01000005.1"/>
</dbReference>
<reference evidence="4 5" key="1">
    <citation type="journal article" date="2015" name="Genome Announc.">
        <title>Expanding the biotechnology potential of lactobacilli through comparative genomics of 213 strains and associated genera.</title>
        <authorList>
            <person name="Sun Z."/>
            <person name="Harris H.M."/>
            <person name="McCann A."/>
            <person name="Guo C."/>
            <person name="Argimon S."/>
            <person name="Zhang W."/>
            <person name="Yang X."/>
            <person name="Jeffery I.B."/>
            <person name="Cooney J.C."/>
            <person name="Kagawa T.F."/>
            <person name="Liu W."/>
            <person name="Song Y."/>
            <person name="Salvetti E."/>
            <person name="Wrobel A."/>
            <person name="Rasinkangas P."/>
            <person name="Parkhill J."/>
            <person name="Rea M.C."/>
            <person name="O'Sullivan O."/>
            <person name="Ritari J."/>
            <person name="Douillard F.P."/>
            <person name="Paul Ross R."/>
            <person name="Yang R."/>
            <person name="Briner A.E."/>
            <person name="Felis G.E."/>
            <person name="de Vos W.M."/>
            <person name="Barrangou R."/>
            <person name="Klaenhammer T.R."/>
            <person name="Caufield P.W."/>
            <person name="Cui Y."/>
            <person name="Zhang H."/>
            <person name="O'Toole P.W."/>
        </authorList>
    </citation>
    <scope>NUCLEOTIDE SEQUENCE [LARGE SCALE GENOMIC DNA]</scope>
    <source>
        <strain evidence="4 5">DSM 12744</strain>
    </source>
</reference>
<sequence length="120" mass="13732">MTAASDDSELVKTLRMNDLFDFYGNLLTAKQRRYIELYYADDLSLGEIADEFSVSRQAVYDNIRRTGRLLEEYENKLHLRAQYHTLAETASGLGEYVTAHYPADGQLHQLIAALQDQIGR</sequence>
<evidence type="ECO:0000313" key="5">
    <source>
        <dbReference type="Proteomes" id="UP000051330"/>
    </source>
</evidence>
<dbReference type="InterPro" id="IPR054831">
    <property type="entry name" value="UPF0122_fam_protein"/>
</dbReference>
<dbReference type="STRING" id="1423792.FD09_GL002505"/>
<dbReference type="NCBIfam" id="NF001068">
    <property type="entry name" value="PRK00118.1-4"/>
    <property type="match status" value="1"/>
</dbReference>
<evidence type="ECO:0000256" key="2">
    <source>
        <dbReference type="ARBA" id="ARBA00024764"/>
    </source>
</evidence>